<evidence type="ECO:0000259" key="2">
    <source>
        <dbReference type="Pfam" id="PF10988"/>
    </source>
</evidence>
<feature type="chain" id="PRO_5020241905" evidence="1">
    <location>
        <begin position="27"/>
        <end position="238"/>
    </location>
</feature>
<comment type="caution">
    <text evidence="3">The sequence shown here is derived from an EMBL/GenBank/DDBJ whole genome shotgun (WGS) entry which is preliminary data.</text>
</comment>
<keyword evidence="1" id="KW-0732">Signal</keyword>
<evidence type="ECO:0000313" key="3">
    <source>
        <dbReference type="EMBL" id="TKC04771.1"/>
    </source>
</evidence>
<evidence type="ECO:0000313" key="4">
    <source>
        <dbReference type="Proteomes" id="UP000309488"/>
    </source>
</evidence>
<dbReference type="OrthoDB" id="942536at2"/>
<evidence type="ECO:0000256" key="1">
    <source>
        <dbReference type="SAM" id="SignalP"/>
    </source>
</evidence>
<dbReference type="Pfam" id="PF10988">
    <property type="entry name" value="DUF2807"/>
    <property type="match status" value="1"/>
</dbReference>
<proteinExistence type="predicted"/>
<dbReference type="AlphaFoldDB" id="A0A4V5NYN4"/>
<dbReference type="InterPro" id="IPR021255">
    <property type="entry name" value="DUF2807"/>
</dbReference>
<reference evidence="3 4" key="1">
    <citation type="submission" date="2019-04" db="EMBL/GenBank/DDBJ databases">
        <title>Pedobacter sp. RP-3-22 sp. nov., isolated from Arctic soil.</title>
        <authorList>
            <person name="Dahal R.H."/>
            <person name="Kim D.-U."/>
        </authorList>
    </citation>
    <scope>NUCLEOTIDE SEQUENCE [LARGE SCALE GENOMIC DNA]</scope>
    <source>
        <strain evidence="3 4">RP-3-22</strain>
    </source>
</reference>
<feature type="domain" description="Putative auto-transporter adhesin head GIN" evidence="2">
    <location>
        <begin position="37"/>
        <end position="221"/>
    </location>
</feature>
<accession>A0A4V5NYN4</accession>
<dbReference type="RefSeq" id="WP_136844122.1">
    <property type="nucleotide sequence ID" value="NZ_SWBR01000006.1"/>
</dbReference>
<organism evidence="3 4">
    <name type="scientific">Pedobacter polaris</name>
    <dbReference type="NCBI Taxonomy" id="2571273"/>
    <lineage>
        <taxon>Bacteria</taxon>
        <taxon>Pseudomonadati</taxon>
        <taxon>Bacteroidota</taxon>
        <taxon>Sphingobacteriia</taxon>
        <taxon>Sphingobacteriales</taxon>
        <taxon>Sphingobacteriaceae</taxon>
        <taxon>Pedobacter</taxon>
    </lineage>
</organism>
<feature type="signal peptide" evidence="1">
    <location>
        <begin position="1"/>
        <end position="26"/>
    </location>
</feature>
<name>A0A4V5NYN4_9SPHI</name>
<dbReference type="EMBL" id="SWBR01000006">
    <property type="protein sequence ID" value="TKC04771.1"/>
    <property type="molecule type" value="Genomic_DNA"/>
</dbReference>
<gene>
    <name evidence="3" type="ORF">FA048_19000</name>
</gene>
<dbReference type="Proteomes" id="UP000309488">
    <property type="component" value="Unassembled WGS sequence"/>
</dbReference>
<keyword evidence="4" id="KW-1185">Reference proteome</keyword>
<sequence>MKLSTLLKTSALLLLVVGLNNSHAIAQNSRNVSVKTFNGVTVSSGIDLYITQGTNEALTIKGEDNLIKNVVVEQSGSVLTIKYKEGLNWGSMFKNQSIKVYLNYKTLKSLSASGGSDVYTQNNLKADILNLKASGGADLKLTLSVKDLTLTISGGSDAELKGSGENLQATASGGSDIDAFGYVVNNARVTVSGGSDANIYVNKALEAGASGGSDVNYKGSAVLKKTSSSKSGDVHHVN</sequence>
<protein>
    <submittedName>
        <fullName evidence="3">DUF2807 domain-containing protein</fullName>
    </submittedName>
</protein>
<dbReference type="Gene3D" id="2.160.20.120">
    <property type="match status" value="1"/>
</dbReference>